<dbReference type="PROSITE" id="PS50212">
    <property type="entry name" value="RASGEF_NTER"/>
    <property type="match status" value="1"/>
</dbReference>
<keyword evidence="1 2" id="KW-0344">Guanine-nucleotide releasing factor</keyword>
<dbReference type="Pfam" id="PF00617">
    <property type="entry name" value="RasGEF"/>
    <property type="match status" value="1"/>
</dbReference>
<evidence type="ECO:0000259" key="5">
    <source>
        <dbReference type="PROSITE" id="PS50212"/>
    </source>
</evidence>
<gene>
    <name evidence="6" type="ORF">CPB83DRAFT_812956</name>
</gene>
<feature type="domain" description="Ras-GEF" evidence="4">
    <location>
        <begin position="1341"/>
        <end position="1659"/>
    </location>
</feature>
<dbReference type="InterPro" id="IPR008937">
    <property type="entry name" value="Ras-like_GEF"/>
</dbReference>
<accession>A0A9P6JQS0</accession>
<keyword evidence="7" id="KW-1185">Reference proteome</keyword>
<feature type="region of interest" description="Disordered" evidence="3">
    <location>
        <begin position="1510"/>
        <end position="1536"/>
    </location>
</feature>
<dbReference type="GO" id="GO:0005085">
    <property type="term" value="F:guanyl-nucleotide exchange factor activity"/>
    <property type="evidence" value="ECO:0007669"/>
    <property type="project" value="UniProtKB-KW"/>
</dbReference>
<feature type="region of interest" description="Disordered" evidence="3">
    <location>
        <begin position="497"/>
        <end position="554"/>
    </location>
</feature>
<dbReference type="PANTHER" id="PTHR23113:SF363">
    <property type="entry name" value="PROTEIN SON OF SEVENLESS"/>
    <property type="match status" value="1"/>
</dbReference>
<dbReference type="PANTHER" id="PTHR23113">
    <property type="entry name" value="GUANINE NUCLEOTIDE EXCHANGE FACTOR"/>
    <property type="match status" value="1"/>
</dbReference>
<feature type="region of interest" description="Disordered" evidence="3">
    <location>
        <begin position="1230"/>
        <end position="1267"/>
    </location>
</feature>
<feature type="region of interest" description="Disordered" evidence="3">
    <location>
        <begin position="1126"/>
        <end position="1145"/>
    </location>
</feature>
<evidence type="ECO:0000313" key="6">
    <source>
        <dbReference type="EMBL" id="KAF9529128.1"/>
    </source>
</evidence>
<feature type="region of interest" description="Disordered" evidence="3">
    <location>
        <begin position="884"/>
        <end position="956"/>
    </location>
</feature>
<dbReference type="Gene3D" id="1.10.840.10">
    <property type="entry name" value="Ras guanine-nucleotide exchange factors catalytic domain"/>
    <property type="match status" value="1"/>
</dbReference>
<feature type="compositionally biased region" description="Polar residues" evidence="3">
    <location>
        <begin position="1513"/>
        <end position="1533"/>
    </location>
</feature>
<proteinExistence type="predicted"/>
<dbReference type="EMBL" id="MU157848">
    <property type="protein sequence ID" value="KAF9529128.1"/>
    <property type="molecule type" value="Genomic_DNA"/>
</dbReference>
<comment type="caution">
    <text evidence="6">The sequence shown here is derived from an EMBL/GenBank/DDBJ whole genome shotgun (WGS) entry which is preliminary data.</text>
</comment>
<feature type="region of interest" description="Disordered" evidence="3">
    <location>
        <begin position="968"/>
        <end position="1044"/>
    </location>
</feature>
<dbReference type="PROSITE" id="PS50009">
    <property type="entry name" value="RASGEF_CAT"/>
    <property type="match status" value="1"/>
</dbReference>
<evidence type="ECO:0000313" key="7">
    <source>
        <dbReference type="Proteomes" id="UP000807306"/>
    </source>
</evidence>
<dbReference type="InterPro" id="IPR001895">
    <property type="entry name" value="RASGEF_cat_dom"/>
</dbReference>
<name>A0A9P6JQS0_9AGAR</name>
<dbReference type="InterPro" id="IPR000651">
    <property type="entry name" value="Ras-like_Gua-exchang_fac_N"/>
</dbReference>
<dbReference type="GO" id="GO:0005886">
    <property type="term" value="C:plasma membrane"/>
    <property type="evidence" value="ECO:0007669"/>
    <property type="project" value="TreeGrafter"/>
</dbReference>
<feature type="compositionally biased region" description="Basic residues" evidence="3">
    <location>
        <begin position="522"/>
        <end position="531"/>
    </location>
</feature>
<evidence type="ECO:0000259" key="4">
    <source>
        <dbReference type="PROSITE" id="PS50009"/>
    </source>
</evidence>
<feature type="compositionally biased region" description="Low complexity" evidence="3">
    <location>
        <begin position="1126"/>
        <end position="1141"/>
    </location>
</feature>
<dbReference type="Gene3D" id="1.20.870.10">
    <property type="entry name" value="Son of sevenless (SoS) protein Chain: S domain 1"/>
    <property type="match status" value="1"/>
</dbReference>
<feature type="compositionally biased region" description="Low complexity" evidence="3">
    <location>
        <begin position="252"/>
        <end position="263"/>
    </location>
</feature>
<reference evidence="6" key="1">
    <citation type="submission" date="2020-11" db="EMBL/GenBank/DDBJ databases">
        <authorList>
            <consortium name="DOE Joint Genome Institute"/>
            <person name="Ahrendt S."/>
            <person name="Riley R."/>
            <person name="Andreopoulos W."/>
            <person name="Labutti K."/>
            <person name="Pangilinan J."/>
            <person name="Ruiz-Duenas F.J."/>
            <person name="Barrasa J.M."/>
            <person name="Sanchez-Garcia M."/>
            <person name="Camarero S."/>
            <person name="Miyauchi S."/>
            <person name="Serrano A."/>
            <person name="Linde D."/>
            <person name="Babiker R."/>
            <person name="Drula E."/>
            <person name="Ayuso-Fernandez I."/>
            <person name="Pacheco R."/>
            <person name="Padilla G."/>
            <person name="Ferreira P."/>
            <person name="Barriuso J."/>
            <person name="Kellner H."/>
            <person name="Castanera R."/>
            <person name="Alfaro M."/>
            <person name="Ramirez L."/>
            <person name="Pisabarro A.G."/>
            <person name="Kuo A."/>
            <person name="Tritt A."/>
            <person name="Lipzen A."/>
            <person name="He G."/>
            <person name="Yan M."/>
            <person name="Ng V."/>
            <person name="Cullen D."/>
            <person name="Martin F."/>
            <person name="Rosso M.-N."/>
            <person name="Henrissat B."/>
            <person name="Hibbett D."/>
            <person name="Martinez A.T."/>
            <person name="Grigoriev I.V."/>
        </authorList>
    </citation>
    <scope>NUCLEOTIDE SEQUENCE</scope>
    <source>
        <strain evidence="6">CBS 506.95</strain>
    </source>
</reference>
<dbReference type="CDD" id="cd06224">
    <property type="entry name" value="REM"/>
    <property type="match status" value="1"/>
</dbReference>
<dbReference type="GO" id="GO:0007265">
    <property type="term" value="P:Ras protein signal transduction"/>
    <property type="evidence" value="ECO:0007669"/>
    <property type="project" value="TreeGrafter"/>
</dbReference>
<feature type="region of interest" description="Disordered" evidence="3">
    <location>
        <begin position="689"/>
        <end position="715"/>
    </location>
</feature>
<sequence length="1663" mass="182798">MATTSTKVDETTRNNSLRAQIPSIQASEFGLAVDQLEAPSLASTLKFPDDSLPSLSPINATHPLNKSLHTLSLKDLLATTGGGLDSLGPEASTAEVNVAADESFIDTSSGPLAREMKRRFDQFAGVGPTRRSPYVITAYVSQHGKSLFRLGFREESAPPAVMNAVMNAVVLEPEDRSVSSNIANDASHSPRTKRRSRLSMHFIPPAMFSKNNSSQLPVRPPTTSSGPRKLQRRTRSIPDLVSAALEDKADKSGSSASTFATTGRGHSQSVTAMDMPHNILNFQTLADRKGEAFARLMGWHSAPPKTTTISARASLMPEPKNVRQRQTILNPFGSGVTFNTPSRDETADDLNAPKKLRAMQSFESGLTARQDDLEGSPEPELELEHELTRPPSAIRLSQMTTISESSDPEAQEYSPSPPEADEDISPESLQLSSSHYSTEVFNVLQTYRGLPDFESFMPEVGSSTTNVIRLSLTTETSAAPRDDPRFVLWGEVSPVQDIDDHRSTSRDSITDQPSSLPSSTMSRRRSSKVSRMKSPESSTARLSLPPPTPPSEPSQRVLLAATIERWLAQLTSDLNYDELLNFFLTYRAYVSAVDLCHLFICRFHWALQKSKSPEDQTVRRIVRVRTFVALRYWMVTFFIVDFIPNRELRLLISDWLNTLLHDPVLHKHMDGIGIVRRLIKVAKDCKKAHTKAADKPKSVSPPRPTSRLPERGSDHLFGQSFANAVRRDADEESDLDLDFLPDEANTDTPVIGFPSDPANAHLSVAGVLPTARPTSLPLTNMNILQRTDHAPGHHLESEVRVQALPLPIRHSAISRAFVKTVGRLGRWKRALNPRTSGPRPNPVPASGAGISAFDLEINASGDLLRSTGGVEDYLKIPQPVSAPALVRPKSNSSSLNRPAAQASPSSVPPVPPLPRTLAFSQSTPLVPPSATPSSPNLSKVDAKHPLPPSLESPLATHSSLLPENSISSIESTDSTLPSSPPSPPNLAADDTLVDDSDVSSLEPISLPTTQASFNDEVEMLGSPERAESFRSSSTDSFGEPLRKDGLQPPTFPGANSSWQFDVVSIDDLDFSDTSSFMDPDPIAPPGLPGLRKPAKKLPMRRDFEFVRRSEVSSMGLISQESLRDSISSIGSTPDGPSPTSSMGVGTHGIQRWQMKSLQQTFEDMSTHSDDKGDVEAALRRLEGQINPSKVQENEEKVNGWVKNLQERMAKGDYEYSIYSEDEVEGFIDEVDPSPVGTRSTSPSGEVASAMDDDDDELDISPHTPMPGQTEYQLPTPPGLETPAYEASKPVLDEVVPFEILQSRMHIASTETFANPSVPVAPSKFNNLSRPRIHRSFILSYSAIHLAEHFSMIDRELFMTVKFEELIAGEWADNDESEILDWAQYLKDRARWKVESRMAHKTTALAALRTRFNLMVAFVNAEVILTTPVERWAVVNKFIRIAWNCYELNNLHTMTAIIFALNSDWVQMAMRKSWHRLGMLEARMLSDLTGYTRPNGDFGFMRDTVDAIADAKQPDSSSRTPSIISGGTSDSQGKSKGAPTVPACIPFIGIYLSQLHRLNKLPAVIDPTLPTNWVGIDPVTADFDPLAHPEVFSNLQKLPPSIKLEPLINVHKQRQIADVIKSLVAGQHLASRVQFNIDRKLFQRCLRLRGLDAAALERLLADQN</sequence>
<feature type="compositionally biased region" description="Polar residues" evidence="3">
    <location>
        <begin position="395"/>
        <end position="405"/>
    </location>
</feature>
<feature type="domain" description="N-terminal Ras-GEF" evidence="5">
    <location>
        <begin position="554"/>
        <end position="683"/>
    </location>
</feature>
<feature type="region of interest" description="Disordered" evidence="3">
    <location>
        <begin position="331"/>
        <end position="351"/>
    </location>
</feature>
<dbReference type="Proteomes" id="UP000807306">
    <property type="component" value="Unassembled WGS sequence"/>
</dbReference>
<evidence type="ECO:0000256" key="2">
    <source>
        <dbReference type="PROSITE-ProRule" id="PRU00168"/>
    </source>
</evidence>
<feature type="region of interest" description="Disordered" evidence="3">
    <location>
        <begin position="367"/>
        <end position="427"/>
    </location>
</feature>
<dbReference type="SUPFAM" id="SSF48366">
    <property type="entry name" value="Ras GEF"/>
    <property type="match status" value="1"/>
</dbReference>
<feature type="compositionally biased region" description="Polar residues" evidence="3">
    <location>
        <begin position="209"/>
        <end position="226"/>
    </location>
</feature>
<evidence type="ECO:0000256" key="1">
    <source>
        <dbReference type="ARBA" id="ARBA00022658"/>
    </source>
</evidence>
<protein>
    <recommendedName>
        <fullName evidence="8">Ras GEF</fullName>
    </recommendedName>
</protein>
<dbReference type="InterPro" id="IPR036964">
    <property type="entry name" value="RASGEF_cat_dom_sf"/>
</dbReference>
<feature type="region of interest" description="Disordered" evidence="3">
    <location>
        <begin position="206"/>
        <end position="269"/>
    </location>
</feature>
<evidence type="ECO:0000256" key="3">
    <source>
        <dbReference type="SAM" id="MobiDB-lite"/>
    </source>
</evidence>
<dbReference type="InterPro" id="IPR023578">
    <property type="entry name" value="Ras_GEF_dom_sf"/>
</dbReference>
<dbReference type="OrthoDB" id="10254377at2759"/>
<dbReference type="Pfam" id="PF00618">
    <property type="entry name" value="RasGEF_N"/>
    <property type="match status" value="1"/>
</dbReference>
<dbReference type="SMART" id="SM00147">
    <property type="entry name" value="RasGEF"/>
    <property type="match status" value="1"/>
</dbReference>
<evidence type="ECO:0008006" key="8">
    <source>
        <dbReference type="Google" id="ProtNLM"/>
    </source>
</evidence>
<organism evidence="6 7">
    <name type="scientific">Crepidotus variabilis</name>
    <dbReference type="NCBI Taxonomy" id="179855"/>
    <lineage>
        <taxon>Eukaryota</taxon>
        <taxon>Fungi</taxon>
        <taxon>Dikarya</taxon>
        <taxon>Basidiomycota</taxon>
        <taxon>Agaricomycotina</taxon>
        <taxon>Agaricomycetes</taxon>
        <taxon>Agaricomycetidae</taxon>
        <taxon>Agaricales</taxon>
        <taxon>Agaricineae</taxon>
        <taxon>Crepidotaceae</taxon>
        <taxon>Crepidotus</taxon>
    </lineage>
</organism>
<feature type="compositionally biased region" description="Basic and acidic residues" evidence="3">
    <location>
        <begin position="498"/>
        <end position="509"/>
    </location>
</feature>